<dbReference type="InterPro" id="IPR017853">
    <property type="entry name" value="GH"/>
</dbReference>
<dbReference type="InterPro" id="IPR036881">
    <property type="entry name" value="Glyco_hydro_3_C_sf"/>
</dbReference>
<dbReference type="Pfam" id="PF00933">
    <property type="entry name" value="Glyco_hydro_3"/>
    <property type="match status" value="1"/>
</dbReference>
<keyword evidence="4 7" id="KW-0378">Hydrolase</keyword>
<keyword evidence="5" id="KW-0326">Glycosidase</keyword>
<dbReference type="InterPro" id="IPR050226">
    <property type="entry name" value="NagZ_Beta-hexosaminidase"/>
</dbReference>
<evidence type="ECO:0000256" key="2">
    <source>
        <dbReference type="ARBA" id="ARBA00005336"/>
    </source>
</evidence>
<gene>
    <name evidence="7" type="ORF">ISF26_20850</name>
</gene>
<accession>A0ABY3PKJ2</accession>
<dbReference type="EC" id="3.2.1.52" evidence="3"/>
<proteinExistence type="inferred from homology"/>
<evidence type="ECO:0000259" key="6">
    <source>
        <dbReference type="Pfam" id="PF00933"/>
    </source>
</evidence>
<sequence>MISRRLFSLFALGGLWPLLQPTAVLARERRNWVERTLASLSLEAKIGQVMMPMLESPEEGRVLVERFGVGGLIIYRTGARALAEQLNALQAASAVPLLVSADFERGVGAYIDGATDLPIAMALGAAGDTALARAAGEITAREARALGVHVVFAPVLDVNNNPRNPIINVRSFGQSPELVSRLGAAYIAGLESQGAMATAKHFPGHGNVSADTHRELAALPGNLVALEQVELKPFRSVLSGRAPHGVMAAHLWVQAIDPEPVPATCSPRVIEGFLRRELGYGGLVYTDSLGMGAVVEYAKGDYARAQVLALEAGCDVLVIPTGLNAKGEQSPLVGVEIGTKAIRTALREGRLSEARLDRSVRRILEAKAWAGLDRSSQVNLAGLAILGNAAHQQAAERIARRALTLVQDRGPLLPLAPERRLGVVSLTNFEGAGAFGRDSDEFVPALRRLRPFEHVRLSLVPTPAELEAARTLARNCDALVVAAYLKVFVGDNSADLIPVHLKALEDLRAVNPRIVFISFGSPYALTAMRQLPTLICAYDDSKASQVTAAAALFSAEPWRGKLPVSIER</sequence>
<evidence type="ECO:0000313" key="8">
    <source>
        <dbReference type="Proteomes" id="UP001054846"/>
    </source>
</evidence>
<dbReference type="Proteomes" id="UP001054846">
    <property type="component" value="Chromosome"/>
</dbReference>
<protein>
    <recommendedName>
        <fullName evidence="3">beta-N-acetylhexosaminidase</fullName>
        <ecNumber evidence="3">3.2.1.52</ecNumber>
    </recommendedName>
</protein>
<dbReference type="InterPro" id="IPR001764">
    <property type="entry name" value="Glyco_hydro_3_N"/>
</dbReference>
<evidence type="ECO:0000256" key="1">
    <source>
        <dbReference type="ARBA" id="ARBA00001231"/>
    </source>
</evidence>
<evidence type="ECO:0000313" key="7">
    <source>
        <dbReference type="EMBL" id="UFP94180.1"/>
    </source>
</evidence>
<dbReference type="PRINTS" id="PR00133">
    <property type="entry name" value="GLHYDRLASE3"/>
</dbReference>
<dbReference type="GO" id="GO:0016787">
    <property type="term" value="F:hydrolase activity"/>
    <property type="evidence" value="ECO:0007669"/>
    <property type="project" value="UniProtKB-KW"/>
</dbReference>
<dbReference type="Gene3D" id="3.20.20.300">
    <property type="entry name" value="Glycoside hydrolase, family 3, N-terminal domain"/>
    <property type="match status" value="1"/>
</dbReference>
<evidence type="ECO:0000256" key="4">
    <source>
        <dbReference type="ARBA" id="ARBA00022801"/>
    </source>
</evidence>
<comment type="similarity">
    <text evidence="2">Belongs to the glycosyl hydrolase 3 family.</text>
</comment>
<reference evidence="7 8" key="1">
    <citation type="journal article" date="2021" name="Genome Biol. Evol.">
        <title>Complete Genome Sequencing of a Novel Gloeobacter Species from a Waterfall Cave in Mexico.</title>
        <authorList>
            <person name="Saw J.H."/>
            <person name="Cardona T."/>
            <person name="Montejano G."/>
        </authorList>
    </citation>
    <scope>NUCLEOTIDE SEQUENCE [LARGE SCALE GENOMIC DNA]</scope>
    <source>
        <strain evidence="7">MG652769</strain>
    </source>
</reference>
<dbReference type="EMBL" id="CP063845">
    <property type="protein sequence ID" value="UFP94180.1"/>
    <property type="molecule type" value="Genomic_DNA"/>
</dbReference>
<dbReference type="Gene3D" id="3.40.50.1700">
    <property type="entry name" value="Glycoside hydrolase family 3 C-terminal domain"/>
    <property type="match status" value="1"/>
</dbReference>
<dbReference type="InterPro" id="IPR036962">
    <property type="entry name" value="Glyco_hydro_3_N_sf"/>
</dbReference>
<evidence type="ECO:0000256" key="5">
    <source>
        <dbReference type="ARBA" id="ARBA00023295"/>
    </source>
</evidence>
<name>A0ABY3PKJ2_9CYAN</name>
<dbReference type="PANTHER" id="PTHR30480:SF13">
    <property type="entry name" value="BETA-HEXOSAMINIDASE"/>
    <property type="match status" value="1"/>
</dbReference>
<keyword evidence="8" id="KW-1185">Reference proteome</keyword>
<dbReference type="RefSeq" id="WP_230841235.1">
    <property type="nucleotide sequence ID" value="NZ_CP063845.1"/>
</dbReference>
<dbReference type="SUPFAM" id="SSF51445">
    <property type="entry name" value="(Trans)glycosidases"/>
    <property type="match status" value="1"/>
</dbReference>
<evidence type="ECO:0000256" key="3">
    <source>
        <dbReference type="ARBA" id="ARBA00012663"/>
    </source>
</evidence>
<organism evidence="7 8">
    <name type="scientific">Gloeobacter morelensis MG652769</name>
    <dbReference type="NCBI Taxonomy" id="2781736"/>
    <lineage>
        <taxon>Bacteria</taxon>
        <taxon>Bacillati</taxon>
        <taxon>Cyanobacteriota</taxon>
        <taxon>Cyanophyceae</taxon>
        <taxon>Gloeobacterales</taxon>
        <taxon>Gloeobacteraceae</taxon>
        <taxon>Gloeobacter</taxon>
        <taxon>Gloeobacter morelensis</taxon>
    </lineage>
</organism>
<feature type="domain" description="Glycoside hydrolase family 3 N-terminal" evidence="6">
    <location>
        <begin position="42"/>
        <end position="365"/>
    </location>
</feature>
<comment type="catalytic activity">
    <reaction evidence="1">
        <text>Hydrolysis of terminal non-reducing N-acetyl-D-hexosamine residues in N-acetyl-beta-D-hexosaminides.</text>
        <dbReference type="EC" id="3.2.1.52"/>
    </reaction>
</comment>
<dbReference type="PANTHER" id="PTHR30480">
    <property type="entry name" value="BETA-HEXOSAMINIDASE-RELATED"/>
    <property type="match status" value="1"/>
</dbReference>